<dbReference type="SUPFAM" id="SSF56235">
    <property type="entry name" value="N-terminal nucleophile aminohydrolases (Ntn hydrolases)"/>
    <property type="match status" value="1"/>
</dbReference>
<protein>
    <submittedName>
        <fullName evidence="1">Gamma-glutamyltransferase family protein</fullName>
    </submittedName>
</protein>
<dbReference type="Gene3D" id="1.10.246.130">
    <property type="match status" value="1"/>
</dbReference>
<dbReference type="InterPro" id="IPR029055">
    <property type="entry name" value="Ntn_hydrolases_N"/>
</dbReference>
<comment type="caution">
    <text evidence="1">The sequence shown here is derived from an EMBL/GenBank/DDBJ whole genome shotgun (WGS) entry which is preliminary data.</text>
</comment>
<organism evidence="1 2">
    <name type="scientific">Candidatus Methanodesulfokora washburnensis</name>
    <dbReference type="NCBI Taxonomy" id="2478471"/>
    <lineage>
        <taxon>Archaea</taxon>
        <taxon>Thermoproteota</taxon>
        <taxon>Candidatus Korarchaeia</taxon>
        <taxon>Candidatus Korarchaeia incertae sedis</taxon>
        <taxon>Candidatus Methanodesulfokora</taxon>
    </lineage>
</organism>
<gene>
    <name evidence="1" type="ORF">D6D85_06090</name>
</gene>
<dbReference type="PANTHER" id="PTHR43881">
    <property type="entry name" value="GAMMA-GLUTAMYLTRANSPEPTIDASE (AFU_ORTHOLOGUE AFUA_4G13580)"/>
    <property type="match status" value="1"/>
</dbReference>
<proteinExistence type="predicted"/>
<dbReference type="AlphaFoldDB" id="A0A429GNW3"/>
<name>A0A429GNW3_9CREN</name>
<evidence type="ECO:0000313" key="1">
    <source>
        <dbReference type="EMBL" id="RSN75544.1"/>
    </source>
</evidence>
<keyword evidence="1" id="KW-0808">Transferase</keyword>
<dbReference type="InterPro" id="IPR043137">
    <property type="entry name" value="GGT_ssub_C"/>
</dbReference>
<accession>A0A429GNW3</accession>
<keyword evidence="2" id="KW-1185">Reference proteome</keyword>
<dbReference type="InterPro" id="IPR043138">
    <property type="entry name" value="GGT_lsub"/>
</dbReference>
<dbReference type="Pfam" id="PF01019">
    <property type="entry name" value="G_glu_transpept"/>
    <property type="match status" value="1"/>
</dbReference>
<dbReference type="Proteomes" id="UP000277582">
    <property type="component" value="Unassembled WGS sequence"/>
</dbReference>
<dbReference type="GO" id="GO:0016740">
    <property type="term" value="F:transferase activity"/>
    <property type="evidence" value="ECO:0007669"/>
    <property type="project" value="UniProtKB-KW"/>
</dbReference>
<evidence type="ECO:0000313" key="2">
    <source>
        <dbReference type="Proteomes" id="UP000277582"/>
    </source>
</evidence>
<reference evidence="1 2" key="1">
    <citation type="submission" date="2018-10" db="EMBL/GenBank/DDBJ databases">
        <title>Co-occurring genomic capacity for anaerobic methane metabolism and dissimilatory sulfite reduction discovered in the Korarchaeota.</title>
        <authorList>
            <person name="Mckay L.J."/>
            <person name="Dlakic M."/>
            <person name="Fields M.W."/>
            <person name="Delmont T.O."/>
            <person name="Eren A.M."/>
            <person name="Jay Z.J."/>
            <person name="Klingelsmith K.B."/>
            <person name="Rusch D.B."/>
            <person name="Inskeep W.P."/>
        </authorList>
    </citation>
    <scope>NUCLEOTIDE SEQUENCE [LARGE SCALE GENOMIC DNA]</scope>
    <source>
        <strain evidence="1 2">MDKW</strain>
    </source>
</reference>
<dbReference type="PRINTS" id="PR01210">
    <property type="entry name" value="GGTRANSPTASE"/>
</dbReference>
<dbReference type="EMBL" id="RCOS01000073">
    <property type="protein sequence ID" value="RSN75544.1"/>
    <property type="molecule type" value="Genomic_DNA"/>
</dbReference>
<dbReference type="Gene3D" id="3.60.20.40">
    <property type="match status" value="1"/>
</dbReference>
<dbReference type="InterPro" id="IPR052896">
    <property type="entry name" value="GGT-like_enzyme"/>
</dbReference>
<sequence length="489" mass="54144">MTYGGVVASEHYLASTIAAEILREGGNAVDASVVASLSLSTLLPHLSGLGGDFFALVKKGKEIRFIDGSGPSPSELSRDELFRRGFNEMPERGPLSITVPGYLDALYLMWRLYGKIEWSDLVSRVVKLSKGGFPVSKSLSEAVKLNRDLLSSDEGSSSTYLTIGVPGSHHMFKGLTKALEIISEDPREFYEGEIAQKIVNYVRKKGGLLSMDDLSNYRAGEGSPISAHIWGGVAYEMPPPTQGITTLHMMMLTEELDSPRSWGRLRRLIKISERAYSIRDRYLTDPKFMKVDVKKLLHPSILEGGATESINDGDTTFFSVIDQDGMIVAGIQSIFYAFGSGITEPTYQITLNCRASSFSLKEDHINRLEPRKRTLHTLSSLIFELDDDWYVIGTSGGHYRPQIHWWLSTNIFKFGMDLRESIDFPRAYFDPSKRILVVEEGLEIGKSDIKIDVRSYPSRLGVAALTCLRKDGLKIGCADVRGDGGCSGI</sequence>
<dbReference type="PANTHER" id="PTHR43881:SF1">
    <property type="entry name" value="GAMMA-GLUTAMYLTRANSPEPTIDASE (AFU_ORTHOLOGUE AFUA_4G13580)"/>
    <property type="match status" value="1"/>
</dbReference>